<proteinExistence type="predicted"/>
<reference evidence="1 2" key="1">
    <citation type="submission" date="2018-05" db="EMBL/GenBank/DDBJ databases">
        <title>Genomic Encyclopedia of Type Strains, Phase IV (KMG-IV): sequencing the most valuable type-strain genomes for metagenomic binning, comparative biology and taxonomic classification.</title>
        <authorList>
            <person name="Goeker M."/>
        </authorList>
    </citation>
    <scope>NUCLEOTIDE SEQUENCE [LARGE SCALE GENOMIC DNA]</scope>
    <source>
        <strain evidence="1 2">DSM 6462</strain>
    </source>
</reference>
<evidence type="ECO:0000313" key="1">
    <source>
        <dbReference type="EMBL" id="PXW52463.1"/>
    </source>
</evidence>
<dbReference type="Proteomes" id="UP000248021">
    <property type="component" value="Unassembled WGS sequence"/>
</dbReference>
<organism evidence="1 2">
    <name type="scientific">Chelatococcus asaccharovorans</name>
    <dbReference type="NCBI Taxonomy" id="28210"/>
    <lineage>
        <taxon>Bacteria</taxon>
        <taxon>Pseudomonadati</taxon>
        <taxon>Pseudomonadota</taxon>
        <taxon>Alphaproteobacteria</taxon>
        <taxon>Hyphomicrobiales</taxon>
        <taxon>Chelatococcaceae</taxon>
        <taxon>Chelatococcus</taxon>
    </lineage>
</organism>
<dbReference type="AlphaFoldDB" id="A0A2V3TV71"/>
<accession>A0A2V3TV71</accession>
<protein>
    <submittedName>
        <fullName evidence="1">Uncharacterized protein</fullName>
    </submittedName>
</protein>
<sequence length="55" mass="5754">MAIAIITAVLLIPGLLVLATFWAIARSGEVPAAVTAYSSVSGHRRGPVEVRLPQL</sequence>
<name>A0A2V3TV71_9HYPH</name>
<evidence type="ECO:0000313" key="2">
    <source>
        <dbReference type="Proteomes" id="UP000248021"/>
    </source>
</evidence>
<dbReference type="RefSeq" id="WP_170147495.1">
    <property type="nucleotide sequence ID" value="NZ_JAHBRY010000001.1"/>
</dbReference>
<dbReference type="EMBL" id="QJJK01000016">
    <property type="protein sequence ID" value="PXW52463.1"/>
    <property type="molecule type" value="Genomic_DNA"/>
</dbReference>
<comment type="caution">
    <text evidence="1">The sequence shown here is derived from an EMBL/GenBank/DDBJ whole genome shotgun (WGS) entry which is preliminary data.</text>
</comment>
<gene>
    <name evidence="1" type="ORF">C7450_11636</name>
</gene>
<keyword evidence="2" id="KW-1185">Reference proteome</keyword>